<evidence type="ECO:0000313" key="3">
    <source>
        <dbReference type="EMBL" id="MEJ8573877.1"/>
    </source>
</evidence>
<dbReference type="SUPFAM" id="SSF51735">
    <property type="entry name" value="NAD(P)-binding Rossmann-fold domains"/>
    <property type="match status" value="1"/>
</dbReference>
<dbReference type="AlphaFoldDB" id="A0AAW9RUF2"/>
<dbReference type="NCBIfam" id="NF005559">
    <property type="entry name" value="PRK07231.1"/>
    <property type="match status" value="1"/>
</dbReference>
<dbReference type="EMBL" id="JAZHOF010000009">
    <property type="protein sequence ID" value="MEJ8573877.1"/>
    <property type="molecule type" value="Genomic_DNA"/>
</dbReference>
<reference evidence="3 4" key="1">
    <citation type="submission" date="2024-02" db="EMBL/GenBank/DDBJ databases">
        <title>Genome analysis and characterization of Microbaculum marinisediminis sp. nov., isolated from marine sediment.</title>
        <authorList>
            <person name="Du Z.-J."/>
            <person name="Ye Y.-Q."/>
            <person name="Zhang Z.-R."/>
            <person name="Yuan S.-M."/>
            <person name="Zhang X.-Y."/>
        </authorList>
    </citation>
    <scope>NUCLEOTIDE SEQUENCE [LARGE SCALE GENOMIC DNA]</scope>
    <source>
        <strain evidence="3 4">SDUM1044001</strain>
    </source>
</reference>
<dbReference type="PANTHER" id="PTHR43669:SF3">
    <property type="entry name" value="ALCOHOL DEHYDROGENASE, PUTATIVE (AFU_ORTHOLOGUE AFUA_3G03445)-RELATED"/>
    <property type="match status" value="1"/>
</dbReference>
<dbReference type="Pfam" id="PF13561">
    <property type="entry name" value="adh_short_C2"/>
    <property type="match status" value="1"/>
</dbReference>
<dbReference type="RefSeq" id="WP_340331576.1">
    <property type="nucleotide sequence ID" value="NZ_JAZHOF010000009.1"/>
</dbReference>
<keyword evidence="4" id="KW-1185">Reference proteome</keyword>
<organism evidence="3 4">
    <name type="scientific">Microbaculum marinum</name>
    <dbReference type="NCBI Taxonomy" id="1764581"/>
    <lineage>
        <taxon>Bacteria</taxon>
        <taxon>Pseudomonadati</taxon>
        <taxon>Pseudomonadota</taxon>
        <taxon>Alphaproteobacteria</taxon>
        <taxon>Hyphomicrobiales</taxon>
        <taxon>Tepidamorphaceae</taxon>
        <taxon>Microbaculum</taxon>
    </lineage>
</organism>
<dbReference type="GO" id="GO:0047936">
    <property type="term" value="F:glucose 1-dehydrogenase [NAD(P)+] activity"/>
    <property type="evidence" value="ECO:0007669"/>
    <property type="project" value="UniProtKB-EC"/>
</dbReference>
<dbReference type="PANTHER" id="PTHR43669">
    <property type="entry name" value="5-KETO-D-GLUCONATE 5-REDUCTASE"/>
    <property type="match status" value="1"/>
</dbReference>
<comment type="caution">
    <text evidence="3">The sequence shown here is derived from an EMBL/GenBank/DDBJ whole genome shotgun (WGS) entry which is preliminary data.</text>
</comment>
<accession>A0AAW9RUF2</accession>
<dbReference type="Gene3D" id="3.40.50.720">
    <property type="entry name" value="NAD(P)-binding Rossmann-like Domain"/>
    <property type="match status" value="1"/>
</dbReference>
<dbReference type="InterPro" id="IPR020904">
    <property type="entry name" value="Sc_DH/Rdtase_CS"/>
</dbReference>
<dbReference type="InterPro" id="IPR002347">
    <property type="entry name" value="SDR_fam"/>
</dbReference>
<dbReference type="PROSITE" id="PS00061">
    <property type="entry name" value="ADH_SHORT"/>
    <property type="match status" value="1"/>
</dbReference>
<comment type="similarity">
    <text evidence="1">Belongs to the short-chain dehydrogenases/reductases (SDR) family.</text>
</comment>
<dbReference type="PRINTS" id="PR00080">
    <property type="entry name" value="SDRFAMILY"/>
</dbReference>
<sequence length="256" mass="26518">MTTATDLFDLSGKTALVTGASSGLGWRFAEVLAENGASVALAARRTDRLETLKGRIEEGGGKAVAVAMDVTDQATITAAFDLAEQAIGPIDIVVNNAGMAIEEMLVDMTAEQWRKVLGTDLDGVFYVGQEAARRMQDRGTGGSIVNIASAIAFKVGKTLGAYAAAKAGVVQLTKAMALELAGANIRVNAICPGYIETEINSAFFATERGQQMIQRMVPMKRLGDPGDLDGALLLFASGAGAFTTGASLVVDGGLVL</sequence>
<dbReference type="InterPro" id="IPR036291">
    <property type="entry name" value="NAD(P)-bd_dom_sf"/>
</dbReference>
<evidence type="ECO:0000256" key="2">
    <source>
        <dbReference type="ARBA" id="ARBA00023002"/>
    </source>
</evidence>
<evidence type="ECO:0000313" key="4">
    <source>
        <dbReference type="Proteomes" id="UP001378188"/>
    </source>
</evidence>
<dbReference type="FunFam" id="3.40.50.720:FF:000084">
    <property type="entry name" value="Short-chain dehydrogenase reductase"/>
    <property type="match status" value="1"/>
</dbReference>
<gene>
    <name evidence="3" type="ORF">V3328_20490</name>
</gene>
<dbReference type="EC" id="1.1.1.47" evidence="3"/>
<evidence type="ECO:0000256" key="1">
    <source>
        <dbReference type="ARBA" id="ARBA00006484"/>
    </source>
</evidence>
<protein>
    <submittedName>
        <fullName evidence="3">Glucose 1-dehydrogenase</fullName>
        <ecNumber evidence="3">1.1.1.47</ecNumber>
    </submittedName>
</protein>
<name>A0AAW9RUF2_9HYPH</name>
<dbReference type="PRINTS" id="PR00081">
    <property type="entry name" value="GDHRDH"/>
</dbReference>
<proteinExistence type="inferred from homology"/>
<dbReference type="Proteomes" id="UP001378188">
    <property type="component" value="Unassembled WGS sequence"/>
</dbReference>
<keyword evidence="2 3" id="KW-0560">Oxidoreductase</keyword>